<name>A0A8S9WVQ1_APOLU</name>
<reference evidence="2" key="1">
    <citation type="journal article" date="2021" name="Mol. Ecol. Resour.">
        <title>Apolygus lucorum genome provides insights into omnivorousness and mesophyll feeding.</title>
        <authorList>
            <person name="Liu Y."/>
            <person name="Liu H."/>
            <person name="Wang H."/>
            <person name="Huang T."/>
            <person name="Liu B."/>
            <person name="Yang B."/>
            <person name="Yin L."/>
            <person name="Li B."/>
            <person name="Zhang Y."/>
            <person name="Zhang S."/>
            <person name="Jiang F."/>
            <person name="Zhang X."/>
            <person name="Ren Y."/>
            <person name="Wang B."/>
            <person name="Wang S."/>
            <person name="Lu Y."/>
            <person name="Wu K."/>
            <person name="Fan W."/>
            <person name="Wang G."/>
        </authorList>
    </citation>
    <scope>NUCLEOTIDE SEQUENCE</scope>
    <source>
        <strain evidence="2">12Hb</strain>
    </source>
</reference>
<comment type="caution">
    <text evidence="2">The sequence shown here is derived from an EMBL/GenBank/DDBJ whole genome shotgun (WGS) entry which is preliminary data.</text>
</comment>
<organism evidence="2 3">
    <name type="scientific">Apolygus lucorum</name>
    <name type="common">Small green plant bug</name>
    <name type="synonym">Lygocoris lucorum</name>
    <dbReference type="NCBI Taxonomy" id="248454"/>
    <lineage>
        <taxon>Eukaryota</taxon>
        <taxon>Metazoa</taxon>
        <taxon>Ecdysozoa</taxon>
        <taxon>Arthropoda</taxon>
        <taxon>Hexapoda</taxon>
        <taxon>Insecta</taxon>
        <taxon>Pterygota</taxon>
        <taxon>Neoptera</taxon>
        <taxon>Paraneoptera</taxon>
        <taxon>Hemiptera</taxon>
        <taxon>Heteroptera</taxon>
        <taxon>Panheteroptera</taxon>
        <taxon>Cimicomorpha</taxon>
        <taxon>Miridae</taxon>
        <taxon>Mirini</taxon>
        <taxon>Apolygus</taxon>
    </lineage>
</organism>
<protein>
    <submittedName>
        <fullName evidence="2">Uncharacterized protein</fullName>
    </submittedName>
</protein>
<proteinExistence type="predicted"/>
<evidence type="ECO:0000313" key="2">
    <source>
        <dbReference type="EMBL" id="KAF6199886.1"/>
    </source>
</evidence>
<sequence length="887" mass="99465">MIFWNGHSRETGGNPTPIKSSLSVILKKDQIWTNYATDSSRTSGVTQSGVGSCGGDFTGMSSNFDIAAFRRNMKKESFDTFTERLVQRHTKKKRIADRKALSKSKICKVNDRRTKKSRQVFTFSRPTSYQPPSGRGGHNEDIEIYESSGGSGTYKETWQPSIARIPAENGPSPQVRVLPRVALDGIDPYDSNSSCDTQIFFPERLLTPNHLPGTCFPRAKSQPDLYYSISDQSMPLKHYTSAHNIGDIFKNCGLINWQTEGSYFLAPDVRSGQKIANKTIPAAGISPRMVQLVNGSSGLDPRKSLTTYPKEDQYGSEIKNSETFFRGCQELNDFLSTKMTKTLTGISILPTRGRLMNYAKFNSSFKITEDYYEDVNCRSASRVPKVAESLAGFPFRGPDRNLEYIHKLNPDFDENQSLTEALTAIRSPNQSSSLTSVAMRSELIAKVYEHFAKSANKESPDKGRISWTRTPETEMKSEVAFRLQKNLMANEFFSSSAVSQLDQKSEFLDFSNDTGSCVSLSRVVSAIRKQRLTELKISLKNPRNHQLKETDLWSSATLSPVRSDPSDVTCGEPVSPMKLCDVISQTGVFNNSSVELFKRPLWKFKMSSLWDVRRSKLAQEFVSKAHHYMCGKDYHRATLNRCFFRRTPALRLSDQTTQFPELNPTSGDRLVVVEKPEEEILSVEAATYCQIVHEKCHLVNGANTEQNSDRSLEGGFNFGCSNAYHCQTFATKPIDPSTGYGSCHKRMSSVSFTEINCVCPSANATVYCTGSDRLAKERPNLVHAEPAFGNATADSHDQSSLLGDLEGPDSKPKPGHISHSFRALCDKRRIRIKYEDGKYTVYKEVDRTRRRTVWSLLTGKATNLLSSSKNQQLTKSLKDLTISWNRL</sequence>
<gene>
    <name evidence="2" type="ORF">GE061_006184</name>
</gene>
<feature type="region of interest" description="Disordered" evidence="1">
    <location>
        <begin position="787"/>
        <end position="818"/>
    </location>
</feature>
<keyword evidence="3" id="KW-1185">Reference proteome</keyword>
<evidence type="ECO:0000313" key="3">
    <source>
        <dbReference type="Proteomes" id="UP000466442"/>
    </source>
</evidence>
<dbReference type="Proteomes" id="UP000466442">
    <property type="component" value="Unassembled WGS sequence"/>
</dbReference>
<evidence type="ECO:0000256" key="1">
    <source>
        <dbReference type="SAM" id="MobiDB-lite"/>
    </source>
</evidence>
<dbReference type="EMBL" id="WIXP02000014">
    <property type="protein sequence ID" value="KAF6199886.1"/>
    <property type="molecule type" value="Genomic_DNA"/>
</dbReference>
<dbReference type="AlphaFoldDB" id="A0A8S9WVQ1"/>
<accession>A0A8S9WVQ1</accession>